<keyword evidence="2" id="KW-1133">Transmembrane helix</keyword>
<dbReference type="EMBL" id="JAZDQP010000011">
    <property type="protein sequence ID" value="MEE1867973.1"/>
    <property type="molecule type" value="Genomic_DNA"/>
</dbReference>
<dbReference type="SUPFAM" id="SSF54523">
    <property type="entry name" value="Pili subunits"/>
    <property type="match status" value="1"/>
</dbReference>
<evidence type="ECO:0000313" key="4">
    <source>
        <dbReference type="Proteomes" id="UP001307839"/>
    </source>
</evidence>
<feature type="transmembrane region" description="Helical" evidence="2">
    <location>
        <begin position="12"/>
        <end position="30"/>
    </location>
</feature>
<gene>
    <name evidence="3" type="ORF">V0R53_16395</name>
</gene>
<dbReference type="Proteomes" id="UP001307839">
    <property type="component" value="Unassembled WGS sequence"/>
</dbReference>
<keyword evidence="4" id="KW-1185">Reference proteome</keyword>
<protein>
    <submittedName>
        <fullName evidence="3">Type IV pilin protein</fullName>
    </submittedName>
</protein>
<dbReference type="InterPro" id="IPR031982">
    <property type="entry name" value="PilE-like"/>
</dbReference>
<dbReference type="RefSeq" id="WP_136474488.1">
    <property type="nucleotide sequence ID" value="NZ_JAZDCU010000032.1"/>
</dbReference>
<keyword evidence="2" id="KW-0812">Transmembrane</keyword>
<dbReference type="NCBIfam" id="TIGR02532">
    <property type="entry name" value="IV_pilin_GFxxxE"/>
    <property type="match status" value="1"/>
</dbReference>
<reference evidence="3 4" key="1">
    <citation type="submission" date="2024-01" db="EMBL/GenBank/DDBJ databases">
        <title>Unpublished Manusciprt.</title>
        <authorList>
            <person name="Duman M."/>
            <person name="Valdes E.G."/>
            <person name="Ajmi N."/>
            <person name="Altun S."/>
            <person name="Saticioglu I.B."/>
        </authorList>
    </citation>
    <scope>NUCLEOTIDE SEQUENCE [LARGE SCALE GENOMIC DNA]</scope>
    <source>
        <strain evidence="3 4">120P</strain>
    </source>
</reference>
<keyword evidence="2" id="KW-0472">Membrane</keyword>
<feature type="region of interest" description="Disordered" evidence="1">
    <location>
        <begin position="113"/>
        <end position="135"/>
    </location>
</feature>
<dbReference type="Gene3D" id="3.30.700.10">
    <property type="entry name" value="Glycoprotein, Type 4 Pilin"/>
    <property type="match status" value="1"/>
</dbReference>
<organism evidence="3 4">
    <name type="scientific">Pseudomonas auratipiscis</name>
    <dbReference type="NCBI Taxonomy" id="3115853"/>
    <lineage>
        <taxon>Bacteria</taxon>
        <taxon>Pseudomonadati</taxon>
        <taxon>Pseudomonadota</taxon>
        <taxon>Gammaproteobacteria</taxon>
        <taxon>Pseudomonadales</taxon>
        <taxon>Pseudomonadaceae</taxon>
        <taxon>Pseudomonas</taxon>
    </lineage>
</organism>
<evidence type="ECO:0000256" key="1">
    <source>
        <dbReference type="SAM" id="MobiDB-lite"/>
    </source>
</evidence>
<name>A0AB35WWG5_9PSED</name>
<proteinExistence type="predicted"/>
<dbReference type="Pfam" id="PF16732">
    <property type="entry name" value="ComP_DUS"/>
    <property type="match status" value="1"/>
</dbReference>
<comment type="caution">
    <text evidence="3">The sequence shown here is derived from an EMBL/GenBank/DDBJ whole genome shotgun (WGS) entry which is preliminary data.</text>
</comment>
<dbReference type="AlphaFoldDB" id="A0AB35WWG5"/>
<dbReference type="GO" id="GO:0043683">
    <property type="term" value="P:type IV pilus assembly"/>
    <property type="evidence" value="ECO:0007669"/>
    <property type="project" value="InterPro"/>
</dbReference>
<evidence type="ECO:0000313" key="3">
    <source>
        <dbReference type="EMBL" id="MEE1867973.1"/>
    </source>
</evidence>
<evidence type="ECO:0000256" key="2">
    <source>
        <dbReference type="SAM" id="Phobius"/>
    </source>
</evidence>
<dbReference type="InterPro" id="IPR012902">
    <property type="entry name" value="N_methyl_site"/>
</dbReference>
<dbReference type="InterPro" id="IPR045584">
    <property type="entry name" value="Pilin-like"/>
</dbReference>
<accession>A0AB35WWG5</accession>
<sequence>MKQQHALSLIELLIVIAVVGILASIAYPGYSDLVKKSARTEIVSLLIESAQRLELHYSRAGQYSDVEDLQASLASGTAHYSLHVMRDKESFTLSARRLPGGLMRADRCGDYELDQAGRRGNPQGAENTDGGCWGG</sequence>
<dbReference type="Pfam" id="PF07963">
    <property type="entry name" value="N_methyl"/>
    <property type="match status" value="1"/>
</dbReference>